<dbReference type="EMBL" id="CP099420">
    <property type="protein sequence ID" value="USW51627.1"/>
    <property type="molecule type" value="Genomic_DNA"/>
</dbReference>
<evidence type="ECO:0000313" key="2">
    <source>
        <dbReference type="Proteomes" id="UP001056384"/>
    </source>
</evidence>
<accession>A0A9Q9ATB5</accession>
<dbReference type="AlphaFoldDB" id="A0A9Q9ATB5"/>
<name>A0A9Q9ATB5_9PEZI</name>
<sequence length="220" mass="25339">MASCTLLERLPRELRDLIYEAALISAEVMVDASKNRGAFVPGLLQTCKQIRAEATKLFYAKNHFRVITPQHAMFTSMNWLKSLSTRNRKQLRTVTVRFVISKFHPGWSYANRQDMEKGELQSLVMTESRYLTDKRKVETFELLEQLVLMKDVRRKSVAFEVDNIVAVTIPGSTIHSWVHDLEDQLHSLKNVFADRGLVQDQSWCEYSMAVASRLMPNTSV</sequence>
<evidence type="ECO:0000313" key="1">
    <source>
        <dbReference type="EMBL" id="USW51627.1"/>
    </source>
</evidence>
<dbReference type="InterPro" id="IPR038883">
    <property type="entry name" value="AN11006-like"/>
</dbReference>
<reference evidence="1" key="1">
    <citation type="submission" date="2022-06" db="EMBL/GenBank/DDBJ databases">
        <title>Complete genome sequences of two strains of the flax pathogen Septoria linicola.</title>
        <authorList>
            <person name="Lapalu N."/>
            <person name="Simon A."/>
            <person name="Demenou B."/>
            <person name="Paumier D."/>
            <person name="Guillot M.-P."/>
            <person name="Gout L."/>
            <person name="Valade R."/>
        </authorList>
    </citation>
    <scope>NUCLEOTIDE SEQUENCE</scope>
    <source>
        <strain evidence="1">SE15195</strain>
    </source>
</reference>
<dbReference type="PANTHER" id="PTHR42085">
    <property type="entry name" value="F-BOX DOMAIN-CONTAINING PROTEIN"/>
    <property type="match status" value="1"/>
</dbReference>
<organism evidence="1 2">
    <name type="scientific">Septoria linicola</name>
    <dbReference type="NCBI Taxonomy" id="215465"/>
    <lineage>
        <taxon>Eukaryota</taxon>
        <taxon>Fungi</taxon>
        <taxon>Dikarya</taxon>
        <taxon>Ascomycota</taxon>
        <taxon>Pezizomycotina</taxon>
        <taxon>Dothideomycetes</taxon>
        <taxon>Dothideomycetidae</taxon>
        <taxon>Mycosphaerellales</taxon>
        <taxon>Mycosphaerellaceae</taxon>
        <taxon>Septoria</taxon>
    </lineage>
</organism>
<dbReference type="Proteomes" id="UP001056384">
    <property type="component" value="Chromosome 3"/>
</dbReference>
<keyword evidence="2" id="KW-1185">Reference proteome</keyword>
<proteinExistence type="predicted"/>
<gene>
    <name evidence="1" type="ORF">Slin15195_G049460</name>
</gene>
<protein>
    <submittedName>
        <fullName evidence="1">Uncharacterized protein</fullName>
    </submittedName>
</protein>
<dbReference type="PANTHER" id="PTHR42085:SF1">
    <property type="entry name" value="F-BOX DOMAIN-CONTAINING PROTEIN"/>
    <property type="match status" value="1"/>
</dbReference>